<sequence>MGWCLVVLWYCRTPLSSLSLCVWCLLAASVAKILEGTILPRPSLANVYSSLIAISHLSKSARSYCAIFIFFSDC</sequence>
<protein>
    <submittedName>
        <fullName evidence="1">Putative secreted protein</fullName>
    </submittedName>
</protein>
<dbReference type="EMBL" id="GGFK01015558">
    <property type="protein sequence ID" value="MBW48879.1"/>
    <property type="molecule type" value="Transcribed_RNA"/>
</dbReference>
<evidence type="ECO:0000313" key="1">
    <source>
        <dbReference type="EMBL" id="MBW48879.1"/>
    </source>
</evidence>
<proteinExistence type="predicted"/>
<accession>A0A2M4B756</accession>
<reference evidence="1" key="1">
    <citation type="submission" date="2018-01" db="EMBL/GenBank/DDBJ databases">
        <title>An insight into the sialome of Amazonian anophelines.</title>
        <authorList>
            <person name="Ribeiro J.M."/>
            <person name="Scarpassa V."/>
            <person name="Calvo E."/>
        </authorList>
    </citation>
    <scope>NUCLEOTIDE SEQUENCE</scope>
    <source>
        <tissue evidence="1">Salivary glands</tissue>
    </source>
</reference>
<organism evidence="1">
    <name type="scientific">Anopheles triannulatus</name>
    <dbReference type="NCBI Taxonomy" id="58253"/>
    <lineage>
        <taxon>Eukaryota</taxon>
        <taxon>Metazoa</taxon>
        <taxon>Ecdysozoa</taxon>
        <taxon>Arthropoda</taxon>
        <taxon>Hexapoda</taxon>
        <taxon>Insecta</taxon>
        <taxon>Pterygota</taxon>
        <taxon>Neoptera</taxon>
        <taxon>Endopterygota</taxon>
        <taxon>Diptera</taxon>
        <taxon>Nematocera</taxon>
        <taxon>Culicoidea</taxon>
        <taxon>Culicidae</taxon>
        <taxon>Anophelinae</taxon>
        <taxon>Anopheles</taxon>
    </lineage>
</organism>
<dbReference type="AlphaFoldDB" id="A0A2M4B756"/>
<name>A0A2M4B756_9DIPT</name>